<protein>
    <submittedName>
        <fullName evidence="1">Uncharacterized protein</fullName>
    </submittedName>
</protein>
<name>A0A645I2M6_9ZZZZ</name>
<comment type="caution">
    <text evidence="1">The sequence shown here is derived from an EMBL/GenBank/DDBJ whole genome shotgun (WGS) entry which is preliminary data.</text>
</comment>
<dbReference type="EMBL" id="VSSQ01105467">
    <property type="protein sequence ID" value="MPN45498.1"/>
    <property type="molecule type" value="Genomic_DNA"/>
</dbReference>
<accession>A0A645I2M6</accession>
<gene>
    <name evidence="1" type="ORF">SDC9_193065</name>
</gene>
<evidence type="ECO:0000313" key="1">
    <source>
        <dbReference type="EMBL" id="MPN45498.1"/>
    </source>
</evidence>
<reference evidence="1" key="1">
    <citation type="submission" date="2019-08" db="EMBL/GenBank/DDBJ databases">
        <authorList>
            <person name="Kucharzyk K."/>
            <person name="Murdoch R.W."/>
            <person name="Higgins S."/>
            <person name="Loffler F."/>
        </authorList>
    </citation>
    <scope>NUCLEOTIDE SEQUENCE</scope>
</reference>
<proteinExistence type="predicted"/>
<dbReference type="AlphaFoldDB" id="A0A645I2M6"/>
<sequence>MDFDIGVQIVVFFYIRQQEMPAYGVAGAYPDLPFLEVLNLVQKPLSFGKKVDGLLHICKKLFSLRRKPYIFCISYKKPAAQLCFKSFYGLAHRRLGNIKLGGSF</sequence>
<organism evidence="1">
    <name type="scientific">bioreactor metagenome</name>
    <dbReference type="NCBI Taxonomy" id="1076179"/>
    <lineage>
        <taxon>unclassified sequences</taxon>
        <taxon>metagenomes</taxon>
        <taxon>ecological metagenomes</taxon>
    </lineage>
</organism>